<dbReference type="EnsemblMetazoa" id="XM_022814836">
    <property type="protein sequence ID" value="XP_022670571"/>
    <property type="gene ID" value="LOC111254221"/>
</dbReference>
<dbReference type="GO" id="GO:0004427">
    <property type="term" value="F:inorganic diphosphate phosphatase activity"/>
    <property type="evidence" value="ECO:0007669"/>
    <property type="project" value="UniProtKB-EC"/>
</dbReference>
<protein>
    <recommendedName>
        <fullName evidence="13">Haloacid dehalogenase-like hydrolase domain-containing protein 2</fullName>
        <ecNumber evidence="5">3.6.1.1</ecNumber>
    </recommendedName>
    <alternativeName>
        <fullName evidence="12">Phospholysine phosphohistidine inorganic pyrophosphate phosphatase</fullName>
    </alternativeName>
</protein>
<dbReference type="Gene3D" id="3.40.50.1000">
    <property type="entry name" value="HAD superfamily/HAD-like"/>
    <property type="match status" value="2"/>
</dbReference>
<evidence type="ECO:0000256" key="8">
    <source>
        <dbReference type="ARBA" id="ARBA00022801"/>
    </source>
</evidence>
<dbReference type="EnsemblMetazoa" id="XM_022814837">
    <property type="protein sequence ID" value="XP_022670572"/>
    <property type="gene ID" value="LOC111254221"/>
</dbReference>
<dbReference type="FunCoup" id="A0A7M7KTV4">
    <property type="interactions" value="500"/>
</dbReference>
<dbReference type="EnsemblMetazoa" id="XM_022814839">
    <property type="protein sequence ID" value="XP_022670574"/>
    <property type="gene ID" value="LOC111254221"/>
</dbReference>
<evidence type="ECO:0000256" key="5">
    <source>
        <dbReference type="ARBA" id="ARBA00012146"/>
    </source>
</evidence>
<evidence type="ECO:0000256" key="2">
    <source>
        <dbReference type="ARBA" id="ARBA00004123"/>
    </source>
</evidence>
<dbReference type="GO" id="GO:0005634">
    <property type="term" value="C:nucleus"/>
    <property type="evidence" value="ECO:0007669"/>
    <property type="project" value="UniProtKB-SubCell"/>
</dbReference>
<comment type="subcellular location">
    <subcellularLocation>
        <location evidence="3">Cytoplasm</location>
    </subcellularLocation>
    <subcellularLocation>
        <location evidence="2">Nucleus</location>
    </subcellularLocation>
</comment>
<evidence type="ECO:0000256" key="10">
    <source>
        <dbReference type="ARBA" id="ARBA00023242"/>
    </source>
</evidence>
<dbReference type="PANTHER" id="PTHR19288:SF46">
    <property type="entry name" value="HALOACID DEHALOGENASE-LIKE HYDROLASE DOMAIN-CONTAINING PROTEIN 2"/>
    <property type="match status" value="1"/>
</dbReference>
<dbReference type="GO" id="GO:0016791">
    <property type="term" value="F:phosphatase activity"/>
    <property type="evidence" value="ECO:0007669"/>
    <property type="project" value="InterPro"/>
</dbReference>
<evidence type="ECO:0000313" key="15">
    <source>
        <dbReference type="EnsemblMetazoa" id="XP_022670573"/>
    </source>
</evidence>
<dbReference type="RefSeq" id="XP_022670575.1">
    <property type="nucleotide sequence ID" value="XM_022814840.1"/>
</dbReference>
<dbReference type="NCBIfam" id="TIGR01458">
    <property type="entry name" value="HAD-SF-IIA-hyp3"/>
    <property type="match status" value="1"/>
</dbReference>
<evidence type="ECO:0000256" key="9">
    <source>
        <dbReference type="ARBA" id="ARBA00022842"/>
    </source>
</evidence>
<evidence type="ECO:0000313" key="16">
    <source>
        <dbReference type="Proteomes" id="UP000594260"/>
    </source>
</evidence>
<dbReference type="EnsemblMetazoa" id="XM_022814840">
    <property type="protein sequence ID" value="XP_022670575"/>
    <property type="gene ID" value="LOC111254221"/>
</dbReference>
<dbReference type="FunFam" id="3.40.50.1000:FF:000051">
    <property type="entry name" value="Phospholysine phosphohistidine inorganic pyrophosphate phosphatase"/>
    <property type="match status" value="1"/>
</dbReference>
<dbReference type="InterPro" id="IPR036412">
    <property type="entry name" value="HAD-like_sf"/>
</dbReference>
<dbReference type="RefSeq" id="XP_022670573.1">
    <property type="nucleotide sequence ID" value="XM_022814838.1"/>
</dbReference>
<evidence type="ECO:0000256" key="4">
    <source>
        <dbReference type="ARBA" id="ARBA00007958"/>
    </source>
</evidence>
<dbReference type="EnsemblMetazoa" id="XM_022814838">
    <property type="protein sequence ID" value="XP_022670573"/>
    <property type="gene ID" value="LOC111254221"/>
</dbReference>
<dbReference type="InterPro" id="IPR006357">
    <property type="entry name" value="HAD-SF_hydro_IIA"/>
</dbReference>
<dbReference type="RefSeq" id="XP_022670571.1">
    <property type="nucleotide sequence ID" value="XM_022814836.1"/>
</dbReference>
<dbReference type="RefSeq" id="XP_022670572.1">
    <property type="nucleotide sequence ID" value="XM_022814837.1"/>
</dbReference>
<evidence type="ECO:0000256" key="7">
    <source>
        <dbReference type="ARBA" id="ARBA00022723"/>
    </source>
</evidence>
<dbReference type="NCBIfam" id="TIGR01460">
    <property type="entry name" value="HAD-SF-IIA"/>
    <property type="match status" value="1"/>
</dbReference>
<organism evidence="15 16">
    <name type="scientific">Varroa destructor</name>
    <name type="common">Honeybee mite</name>
    <dbReference type="NCBI Taxonomy" id="109461"/>
    <lineage>
        <taxon>Eukaryota</taxon>
        <taxon>Metazoa</taxon>
        <taxon>Ecdysozoa</taxon>
        <taxon>Arthropoda</taxon>
        <taxon>Chelicerata</taxon>
        <taxon>Arachnida</taxon>
        <taxon>Acari</taxon>
        <taxon>Parasitiformes</taxon>
        <taxon>Mesostigmata</taxon>
        <taxon>Gamasina</taxon>
        <taxon>Dermanyssoidea</taxon>
        <taxon>Varroidae</taxon>
        <taxon>Varroa</taxon>
    </lineage>
</organism>
<dbReference type="Pfam" id="PF13344">
    <property type="entry name" value="Hydrolase_6"/>
    <property type="match status" value="1"/>
</dbReference>
<evidence type="ECO:0000256" key="11">
    <source>
        <dbReference type="ARBA" id="ARBA00037258"/>
    </source>
</evidence>
<evidence type="ECO:0000256" key="12">
    <source>
        <dbReference type="ARBA" id="ARBA00039357"/>
    </source>
</evidence>
<dbReference type="SUPFAM" id="SSF56784">
    <property type="entry name" value="HAD-like"/>
    <property type="match status" value="1"/>
</dbReference>
<keyword evidence="16" id="KW-1185">Reference proteome</keyword>
<dbReference type="InterPro" id="IPR023214">
    <property type="entry name" value="HAD_sf"/>
</dbReference>
<dbReference type="GO" id="GO:0005737">
    <property type="term" value="C:cytoplasm"/>
    <property type="evidence" value="ECO:0007669"/>
    <property type="project" value="UniProtKB-SubCell"/>
</dbReference>
<dbReference type="PANTHER" id="PTHR19288">
    <property type="entry name" value="4-NITROPHENYLPHOSPHATASE-RELATED"/>
    <property type="match status" value="1"/>
</dbReference>
<dbReference type="AlphaFoldDB" id="A0A7M7KTV4"/>
<dbReference type="RefSeq" id="XP_022670574.1">
    <property type="nucleotide sequence ID" value="XM_022814839.1"/>
</dbReference>
<sequence>MIRVALVDLSGTLHVGDNVTRDAPGALKRLRDAGVKVRFVTNTTKESSTKLHSRLLSLGFDIDRNEIFSSLIAARNYVRKHQLRPYLLVHDDAMEDFKELDGQSNVNAVLVGLAPEKFTYDKLNEAFQILLNGGQLIAIHKGRYYRADGGLALGPGPFVAGLEYATGIQAEIVGKPNELFFRQALQGMAENPSEAVMIGDDIMDDIQGAMDAGINAILVKTGKYLAGDERKSRKRPTAAVDDFNQAVDFIIQHNRDEGTRNTK</sequence>
<keyword evidence="7" id="KW-0479">Metal-binding</keyword>
<keyword evidence="9" id="KW-0460">Magnesium</keyword>
<keyword evidence="8" id="KW-0378">Hydrolase</keyword>
<dbReference type="Pfam" id="PF13242">
    <property type="entry name" value="Hydrolase_like"/>
    <property type="match status" value="1"/>
</dbReference>
<comment type="function">
    <text evidence="11">Phosphatase that hydrolyzes imidodiphosphate, 3-phosphohistidine and 6-phospholysine. Has broad substrate specificity and can also hydrolyze inorganic diphosphate, but with lower efficiency.</text>
</comment>
<keyword evidence="10" id="KW-0539">Nucleus</keyword>
<dbReference type="KEGG" id="vde:111254221"/>
<name>A0A7M7KTV4_VARDE</name>
<accession>A0A7M7KTV4</accession>
<reference evidence="15" key="1">
    <citation type="submission" date="2021-01" db="UniProtKB">
        <authorList>
            <consortium name="EnsemblMetazoa"/>
        </authorList>
    </citation>
    <scope>IDENTIFICATION</scope>
</reference>
<dbReference type="GO" id="GO:0046872">
    <property type="term" value="F:metal ion binding"/>
    <property type="evidence" value="ECO:0007669"/>
    <property type="project" value="UniProtKB-KW"/>
</dbReference>
<comment type="similarity">
    <text evidence="4">Belongs to the HAD-like hydrolase superfamily.</text>
</comment>
<evidence type="ECO:0000256" key="6">
    <source>
        <dbReference type="ARBA" id="ARBA00022490"/>
    </source>
</evidence>
<dbReference type="GeneID" id="111254221"/>
<proteinExistence type="inferred from homology"/>
<dbReference type="OMA" id="RKPIESW"/>
<evidence type="ECO:0000256" key="14">
    <source>
        <dbReference type="ARBA" id="ARBA00047820"/>
    </source>
</evidence>
<dbReference type="OrthoDB" id="426235at2759"/>
<dbReference type="EC" id="3.6.1.1" evidence="5"/>
<dbReference type="InterPro" id="IPR006355">
    <property type="entry name" value="LHPP/HDHD2"/>
</dbReference>
<dbReference type="Proteomes" id="UP000594260">
    <property type="component" value="Unplaced"/>
</dbReference>
<comment type="catalytic activity">
    <reaction evidence="14">
        <text>diphosphate + H2O = 2 phosphate + H(+)</text>
        <dbReference type="Rhea" id="RHEA:24576"/>
        <dbReference type="ChEBI" id="CHEBI:15377"/>
        <dbReference type="ChEBI" id="CHEBI:15378"/>
        <dbReference type="ChEBI" id="CHEBI:33019"/>
        <dbReference type="ChEBI" id="CHEBI:43474"/>
        <dbReference type="EC" id="3.6.1.1"/>
    </reaction>
</comment>
<dbReference type="CDD" id="cd07509">
    <property type="entry name" value="HAD_PPase"/>
    <property type="match status" value="1"/>
</dbReference>
<keyword evidence="6" id="KW-0963">Cytoplasm</keyword>
<evidence type="ECO:0000256" key="1">
    <source>
        <dbReference type="ARBA" id="ARBA00001946"/>
    </source>
</evidence>
<evidence type="ECO:0000256" key="13">
    <source>
        <dbReference type="ARBA" id="ARBA00039666"/>
    </source>
</evidence>
<comment type="cofactor">
    <cofactor evidence="1">
        <name>Mg(2+)</name>
        <dbReference type="ChEBI" id="CHEBI:18420"/>
    </cofactor>
</comment>
<dbReference type="InParanoid" id="A0A7M7KTV4"/>
<evidence type="ECO:0000256" key="3">
    <source>
        <dbReference type="ARBA" id="ARBA00004496"/>
    </source>
</evidence>